<dbReference type="RefSeq" id="WP_234861534.1">
    <property type="nucleotide sequence ID" value="NZ_JAKEVZ010000007.1"/>
</dbReference>
<proteinExistence type="predicted"/>
<evidence type="ECO:0000313" key="3">
    <source>
        <dbReference type="Proteomes" id="UP001201449"/>
    </source>
</evidence>
<dbReference type="Gene3D" id="2.40.160.10">
    <property type="entry name" value="Porin"/>
    <property type="match status" value="1"/>
</dbReference>
<dbReference type="Pfam" id="PF07396">
    <property type="entry name" value="Porin_O_P"/>
    <property type="match status" value="1"/>
</dbReference>
<keyword evidence="1" id="KW-0732">Signal</keyword>
<dbReference type="EMBL" id="JAKEVZ010000007">
    <property type="protein sequence ID" value="MCF1751561.1"/>
    <property type="molecule type" value="Genomic_DNA"/>
</dbReference>
<dbReference type="InterPro" id="IPR010870">
    <property type="entry name" value="Porin_O/P"/>
</dbReference>
<keyword evidence="3" id="KW-1185">Reference proteome</keyword>
<organism evidence="2 3">
    <name type="scientific">Mariniradius sediminis</name>
    <dbReference type="NCBI Taxonomy" id="2909237"/>
    <lineage>
        <taxon>Bacteria</taxon>
        <taxon>Pseudomonadati</taxon>
        <taxon>Bacteroidota</taxon>
        <taxon>Cytophagia</taxon>
        <taxon>Cytophagales</taxon>
        <taxon>Cyclobacteriaceae</taxon>
        <taxon>Mariniradius</taxon>
    </lineage>
</organism>
<protein>
    <submittedName>
        <fullName evidence="2">OprO/OprP family phosphate-selective porin</fullName>
    </submittedName>
</protein>
<dbReference type="InterPro" id="IPR023614">
    <property type="entry name" value="Porin_dom_sf"/>
</dbReference>
<comment type="caution">
    <text evidence="2">The sequence shown here is derived from an EMBL/GenBank/DDBJ whole genome shotgun (WGS) entry which is preliminary data.</text>
</comment>
<evidence type="ECO:0000313" key="2">
    <source>
        <dbReference type="EMBL" id="MCF1751561.1"/>
    </source>
</evidence>
<reference evidence="2 3" key="1">
    <citation type="submission" date="2022-01" db="EMBL/GenBank/DDBJ databases">
        <title>Mariniradius saccharolyticus sp. nov., isolated from sediment of a river.</title>
        <authorList>
            <person name="Liu H."/>
        </authorList>
    </citation>
    <scope>NUCLEOTIDE SEQUENCE [LARGE SCALE GENOMIC DNA]</scope>
    <source>
        <strain evidence="2 3">RY-2</strain>
    </source>
</reference>
<feature type="chain" id="PRO_5046466401" evidence="1">
    <location>
        <begin position="27"/>
        <end position="404"/>
    </location>
</feature>
<sequence length="404" mass="45915">MIFHKPTLVWFLVFFFGFGLSGTVSAQTFESDERALLKVDDGISFSKDSLFLMNLRFRMQNRAGFNTFGGDDFGVEEYEMRVRRMRLRFDGFVGTRKLQYYIQLGFSKADLDLENSEIAQPLRDAIVYYFLTPNFYLGFGQSKLPGNRQRVTSSGNLQFADRSLANGFFNIDRDFGFFVYKTFLFKNQSALQAKGVISSGEGRNSTKTNNGLAYTGRLEYLPFGAFKNVGDYSEGDLEFEPKPRLSIGISYSANLKATRTGGQLGPALFDNRNIYTLIVDGMFKYQGWAVLGEFFSRDATDPITYGPENQIRYVTVGNGINIQVSRMLSRKSELAVRYSAVQPREDIISLQDRTEESIVGYSYYIRKHRIKIQGNAGYKWLEGLPGFENTSNSFTGMFQVEFGI</sequence>
<feature type="signal peptide" evidence="1">
    <location>
        <begin position="1"/>
        <end position="26"/>
    </location>
</feature>
<name>A0ABS9BVC0_9BACT</name>
<dbReference type="SUPFAM" id="SSF56935">
    <property type="entry name" value="Porins"/>
    <property type="match status" value="1"/>
</dbReference>
<evidence type="ECO:0000256" key="1">
    <source>
        <dbReference type="SAM" id="SignalP"/>
    </source>
</evidence>
<dbReference type="Proteomes" id="UP001201449">
    <property type="component" value="Unassembled WGS sequence"/>
</dbReference>
<gene>
    <name evidence="2" type="ORF">L0U89_10810</name>
</gene>
<accession>A0ABS9BVC0</accession>